<evidence type="ECO:0000259" key="11">
    <source>
        <dbReference type="Pfam" id="PF21687"/>
    </source>
</evidence>
<keyword evidence="5" id="KW-0997">Cell inner membrane</keyword>
<dbReference type="PANTHER" id="PTHR38831:SF2">
    <property type="entry name" value="TYPE II SECRETION SYSTEM PROTEIN K"/>
    <property type="match status" value="1"/>
</dbReference>
<dbReference type="PANTHER" id="PTHR38831">
    <property type="entry name" value="TYPE II SECRETION SYSTEM PROTEIN K"/>
    <property type="match status" value="1"/>
</dbReference>
<evidence type="ECO:0000313" key="13">
    <source>
        <dbReference type="Proteomes" id="UP001626536"/>
    </source>
</evidence>
<evidence type="ECO:0000256" key="6">
    <source>
        <dbReference type="ARBA" id="ARBA00022692"/>
    </source>
</evidence>
<evidence type="ECO:0000256" key="7">
    <source>
        <dbReference type="ARBA" id="ARBA00022927"/>
    </source>
</evidence>
<dbReference type="InterPro" id="IPR005628">
    <property type="entry name" value="GspK"/>
</dbReference>
<keyword evidence="13" id="KW-1185">Reference proteome</keyword>
<evidence type="ECO:0000256" key="1">
    <source>
        <dbReference type="ARBA" id="ARBA00004533"/>
    </source>
</evidence>
<evidence type="ECO:0000256" key="4">
    <source>
        <dbReference type="ARBA" id="ARBA00022475"/>
    </source>
</evidence>
<name>A0ABZ0HW92_9HYPH</name>
<evidence type="ECO:0000256" key="9">
    <source>
        <dbReference type="ARBA" id="ARBA00023136"/>
    </source>
</evidence>
<dbReference type="Pfam" id="PF21687">
    <property type="entry name" value="T2SSK_1st"/>
    <property type="match status" value="1"/>
</dbReference>
<evidence type="ECO:0000313" key="12">
    <source>
        <dbReference type="EMBL" id="WOJ90166.1"/>
    </source>
</evidence>
<keyword evidence="3" id="KW-0813">Transport</keyword>
<gene>
    <name evidence="12" type="ORF">RZS28_02355</name>
</gene>
<accession>A0ABZ0HW92</accession>
<dbReference type="SUPFAM" id="SSF158544">
    <property type="entry name" value="GspK insert domain-like"/>
    <property type="match status" value="1"/>
</dbReference>
<dbReference type="InterPro" id="IPR049031">
    <property type="entry name" value="T2SSK_SAM-like_1st"/>
</dbReference>
<dbReference type="RefSeq" id="WP_407339612.1">
    <property type="nucleotide sequence ID" value="NZ_CP136862.1"/>
</dbReference>
<evidence type="ECO:0000256" key="3">
    <source>
        <dbReference type="ARBA" id="ARBA00022448"/>
    </source>
</evidence>
<organism evidence="12 13">
    <name type="scientific">Methylocapsa polymorpha</name>
    <dbReference type="NCBI Taxonomy" id="3080828"/>
    <lineage>
        <taxon>Bacteria</taxon>
        <taxon>Pseudomonadati</taxon>
        <taxon>Pseudomonadota</taxon>
        <taxon>Alphaproteobacteria</taxon>
        <taxon>Hyphomicrobiales</taxon>
        <taxon>Beijerinckiaceae</taxon>
        <taxon>Methylocapsa</taxon>
    </lineage>
</organism>
<keyword evidence="7" id="KW-0653">Protein transport</keyword>
<dbReference type="EMBL" id="CP136862">
    <property type="protein sequence ID" value="WOJ90166.1"/>
    <property type="molecule type" value="Genomic_DNA"/>
</dbReference>
<comment type="subcellular location">
    <subcellularLocation>
        <location evidence="1">Cell inner membrane</location>
    </subcellularLocation>
</comment>
<proteinExistence type="inferred from homology"/>
<reference evidence="12 13" key="1">
    <citation type="submission" date="2023-10" db="EMBL/GenBank/DDBJ databases">
        <title>Novel methanotroph of the genus Methylocapsa from a subarctic wetland.</title>
        <authorList>
            <person name="Belova S.E."/>
            <person name="Oshkin I.Y."/>
            <person name="Miroshnikov K."/>
            <person name="Dedysh S.N."/>
        </authorList>
    </citation>
    <scope>NUCLEOTIDE SEQUENCE [LARGE SCALE GENOMIC DNA]</scope>
    <source>
        <strain evidence="12 13">RX1</strain>
    </source>
</reference>
<dbReference type="InterPro" id="IPR038072">
    <property type="entry name" value="GspK_central_sf"/>
</dbReference>
<evidence type="ECO:0000256" key="10">
    <source>
        <dbReference type="SAM" id="Phobius"/>
    </source>
</evidence>
<dbReference type="Proteomes" id="UP001626536">
    <property type="component" value="Chromosome"/>
</dbReference>
<keyword evidence="6 10" id="KW-0812">Transmembrane</keyword>
<evidence type="ECO:0000256" key="8">
    <source>
        <dbReference type="ARBA" id="ARBA00022989"/>
    </source>
</evidence>
<feature type="domain" description="T2SS protein K first SAM-like" evidence="11">
    <location>
        <begin position="114"/>
        <end position="202"/>
    </location>
</feature>
<feature type="transmembrane region" description="Helical" evidence="10">
    <location>
        <begin position="21"/>
        <end position="45"/>
    </location>
</feature>
<sequence length="306" mass="33324">MSRFSRIFLSKLIFPRERGADGFIIVAVLWILAALATLAGVYSVYVSNTAIAAHVGDDRLRVEALVSAGVELTAYRLVAFEESKRPTSGAFAFRLGRSDVAVEFRSEGARIDLNAAPKELLAGLFTTLGAKPENAQYFADRIIGWRTKSEAAGQNKEADAYREARLSYPPRQAPFQNVAELRLVLGLPPNLVESALPFVTVFNGRAEIDVIEAAPEVVASLPKINPSIVGEILARRHVQTPEAVMALLGAARSSVAIEGRKATRASVRVALDNGRRVNADVVLLILEEGQEPYRILSWRDDFDGPV</sequence>
<protein>
    <submittedName>
        <fullName evidence="12">Type II secretion system protein GspK</fullName>
    </submittedName>
</protein>
<keyword evidence="4" id="KW-1003">Cell membrane</keyword>
<dbReference type="Gene3D" id="1.10.40.60">
    <property type="entry name" value="EpsJ-like"/>
    <property type="match status" value="1"/>
</dbReference>
<comment type="similarity">
    <text evidence="2">Belongs to the GSP K family.</text>
</comment>
<evidence type="ECO:0000256" key="2">
    <source>
        <dbReference type="ARBA" id="ARBA00007246"/>
    </source>
</evidence>
<keyword evidence="9 10" id="KW-0472">Membrane</keyword>
<evidence type="ECO:0000256" key="5">
    <source>
        <dbReference type="ARBA" id="ARBA00022519"/>
    </source>
</evidence>
<keyword evidence="8 10" id="KW-1133">Transmembrane helix</keyword>